<protein>
    <submittedName>
        <fullName evidence="1">Uncharacterized protein</fullName>
    </submittedName>
</protein>
<keyword evidence="2" id="KW-1185">Reference proteome</keyword>
<evidence type="ECO:0000313" key="2">
    <source>
        <dbReference type="Proteomes" id="UP001060085"/>
    </source>
</evidence>
<comment type="caution">
    <text evidence="1">The sequence shown here is derived from an EMBL/GenBank/DDBJ whole genome shotgun (WGS) entry which is preliminary data.</text>
</comment>
<evidence type="ECO:0000313" key="1">
    <source>
        <dbReference type="EMBL" id="KAI5684305.1"/>
    </source>
</evidence>
<reference evidence="2" key="1">
    <citation type="journal article" date="2023" name="Nat. Plants">
        <title>Single-cell RNA sequencing provides a high-resolution roadmap for understanding the multicellular compartmentation of specialized metabolism.</title>
        <authorList>
            <person name="Sun S."/>
            <person name="Shen X."/>
            <person name="Li Y."/>
            <person name="Li Y."/>
            <person name="Wang S."/>
            <person name="Li R."/>
            <person name="Zhang H."/>
            <person name="Shen G."/>
            <person name="Guo B."/>
            <person name="Wei J."/>
            <person name="Xu J."/>
            <person name="St-Pierre B."/>
            <person name="Chen S."/>
            <person name="Sun C."/>
        </authorList>
    </citation>
    <scope>NUCLEOTIDE SEQUENCE [LARGE SCALE GENOMIC DNA]</scope>
</reference>
<dbReference type="Proteomes" id="UP001060085">
    <property type="component" value="Linkage Group LG01"/>
</dbReference>
<proteinExistence type="predicted"/>
<name>A0ACC0CH89_CATRO</name>
<sequence length="124" mass="13879">MGARGTMGYMAPEVFLRDFVGISHKSDAYRYGMMILYTVGSKGRVQVDTDKSLKNAEDEEDARKMIMVGLWCIQTKPSDRPSMSKVVEMLEGNIQSLPIPPKHYLLDSPAAIRSLEESSFETLS</sequence>
<accession>A0ACC0CH89</accession>
<gene>
    <name evidence="1" type="ORF">M9H77_05533</name>
</gene>
<dbReference type="EMBL" id="CM044701">
    <property type="protein sequence ID" value="KAI5684305.1"/>
    <property type="molecule type" value="Genomic_DNA"/>
</dbReference>
<organism evidence="1 2">
    <name type="scientific">Catharanthus roseus</name>
    <name type="common">Madagascar periwinkle</name>
    <name type="synonym">Vinca rosea</name>
    <dbReference type="NCBI Taxonomy" id="4058"/>
    <lineage>
        <taxon>Eukaryota</taxon>
        <taxon>Viridiplantae</taxon>
        <taxon>Streptophyta</taxon>
        <taxon>Embryophyta</taxon>
        <taxon>Tracheophyta</taxon>
        <taxon>Spermatophyta</taxon>
        <taxon>Magnoliopsida</taxon>
        <taxon>eudicotyledons</taxon>
        <taxon>Gunneridae</taxon>
        <taxon>Pentapetalae</taxon>
        <taxon>asterids</taxon>
        <taxon>lamiids</taxon>
        <taxon>Gentianales</taxon>
        <taxon>Apocynaceae</taxon>
        <taxon>Rauvolfioideae</taxon>
        <taxon>Vinceae</taxon>
        <taxon>Catharanthinae</taxon>
        <taxon>Catharanthus</taxon>
    </lineage>
</organism>